<reference evidence="1 2" key="1">
    <citation type="submission" date="2020-04" db="EMBL/GenBank/DDBJ databases">
        <title>MicrobeNet Type strains.</title>
        <authorList>
            <person name="Nicholson A.C."/>
        </authorList>
    </citation>
    <scope>NUCLEOTIDE SEQUENCE [LARGE SCALE GENOMIC DNA]</scope>
    <source>
        <strain evidence="1 2">CCUG 61472</strain>
    </source>
</reference>
<evidence type="ECO:0000313" key="2">
    <source>
        <dbReference type="Proteomes" id="UP000549765"/>
    </source>
</evidence>
<dbReference type="EMBL" id="JAAXPN010000012">
    <property type="protein sequence ID" value="NKZ24955.1"/>
    <property type="molecule type" value="Genomic_DNA"/>
</dbReference>
<dbReference type="RefSeq" id="WP_168722750.1">
    <property type="nucleotide sequence ID" value="NZ_JAAXPN010000012.1"/>
</dbReference>
<protein>
    <submittedName>
        <fullName evidence="1">Uncharacterized protein</fullName>
    </submittedName>
</protein>
<evidence type="ECO:0000313" key="1">
    <source>
        <dbReference type="EMBL" id="NKZ24955.1"/>
    </source>
</evidence>
<dbReference type="AlphaFoldDB" id="A0A7X6N6L4"/>
<keyword evidence="2" id="KW-1185">Reference proteome</keyword>
<proteinExistence type="predicted"/>
<dbReference type="Proteomes" id="UP000549765">
    <property type="component" value="Unassembled WGS sequence"/>
</dbReference>
<comment type="caution">
    <text evidence="1">The sequence shown here is derived from an EMBL/GenBank/DDBJ whole genome shotgun (WGS) entry which is preliminary data.</text>
</comment>
<accession>A0A7X6N6L4</accession>
<gene>
    <name evidence="1" type="ORF">HF964_09160</name>
</gene>
<organism evidence="1 2">
    <name type="scientific">Periweissella fabalis</name>
    <dbReference type="NCBI Taxonomy" id="1070421"/>
    <lineage>
        <taxon>Bacteria</taxon>
        <taxon>Bacillati</taxon>
        <taxon>Bacillota</taxon>
        <taxon>Bacilli</taxon>
        <taxon>Lactobacillales</taxon>
        <taxon>Lactobacillaceae</taxon>
        <taxon>Periweissella</taxon>
    </lineage>
</organism>
<name>A0A7X6N6L4_9LACO</name>
<sequence>MNLSAQHALVDLHILPSDYDEQDYYRLQEVMGAREVEDRPMNMQAKSADEFLSNLGL</sequence>